<evidence type="ECO:0000313" key="2">
    <source>
        <dbReference type="Proteomes" id="UP000242457"/>
    </source>
</evidence>
<name>A0A2A3E8Q6_APICC</name>
<dbReference type="EMBL" id="KZ288322">
    <property type="protein sequence ID" value="PBC28163.1"/>
    <property type="molecule type" value="Genomic_DNA"/>
</dbReference>
<organism evidence="1 2">
    <name type="scientific">Apis cerana cerana</name>
    <name type="common">Oriental honeybee</name>
    <dbReference type="NCBI Taxonomy" id="94128"/>
    <lineage>
        <taxon>Eukaryota</taxon>
        <taxon>Metazoa</taxon>
        <taxon>Ecdysozoa</taxon>
        <taxon>Arthropoda</taxon>
        <taxon>Hexapoda</taxon>
        <taxon>Insecta</taxon>
        <taxon>Pterygota</taxon>
        <taxon>Neoptera</taxon>
        <taxon>Endopterygota</taxon>
        <taxon>Hymenoptera</taxon>
        <taxon>Apocrita</taxon>
        <taxon>Aculeata</taxon>
        <taxon>Apoidea</taxon>
        <taxon>Anthophila</taxon>
        <taxon>Apidae</taxon>
        <taxon>Apis</taxon>
    </lineage>
</organism>
<reference evidence="1 2" key="1">
    <citation type="submission" date="2014-07" db="EMBL/GenBank/DDBJ databases">
        <title>Genomic and transcriptomic analysis on Apis cerana provide comprehensive insights into honey bee biology.</title>
        <authorList>
            <person name="Diao Q."/>
            <person name="Sun L."/>
            <person name="Zheng H."/>
            <person name="Zheng H."/>
            <person name="Xu S."/>
            <person name="Wang S."/>
            <person name="Zeng Z."/>
            <person name="Hu F."/>
            <person name="Su S."/>
            <person name="Wu J."/>
        </authorList>
    </citation>
    <scope>NUCLEOTIDE SEQUENCE [LARGE SCALE GENOMIC DNA]</scope>
    <source>
        <tissue evidence="1">Pupae without intestine</tissue>
    </source>
</reference>
<dbReference type="AlphaFoldDB" id="A0A2A3E8Q6"/>
<keyword evidence="2" id="KW-1185">Reference proteome</keyword>
<dbReference type="OrthoDB" id="10472851at2759"/>
<accession>A0A2A3E8Q6</accession>
<protein>
    <submittedName>
        <fullName evidence="1">Uncharacterized protein</fullName>
    </submittedName>
</protein>
<proteinExistence type="predicted"/>
<sequence>MYVCMLYTHSFVRLTMDGSIVISRGSKMDKKPAPRQEISFPSAVMLQDSRRPGPPKEPGCSSAEQIRQRNIAKMTVPRQNCVHMPVSLLGFSSFLLPESPRPGNVSLHHIILISDTHQDPESFNKRKDEHTRWHIERNAWPVKELISSRNEQRTRSLSL</sequence>
<gene>
    <name evidence="1" type="ORF">APICC_06787</name>
</gene>
<dbReference type="Proteomes" id="UP000242457">
    <property type="component" value="Unassembled WGS sequence"/>
</dbReference>
<evidence type="ECO:0000313" key="1">
    <source>
        <dbReference type="EMBL" id="PBC28163.1"/>
    </source>
</evidence>